<dbReference type="InterPro" id="IPR047197">
    <property type="entry name" value="THYN1-like_EVE"/>
</dbReference>
<dbReference type="Proteomes" id="UP001197214">
    <property type="component" value="Unassembled WGS sequence"/>
</dbReference>
<dbReference type="InterPro" id="IPR052181">
    <property type="entry name" value="5hmC_binding"/>
</dbReference>
<accession>A0ABS6XLV8</accession>
<evidence type="ECO:0000313" key="3">
    <source>
        <dbReference type="Proteomes" id="UP001197214"/>
    </source>
</evidence>
<dbReference type="PANTHER" id="PTHR14087:SF8">
    <property type="entry name" value="OS03G0676100 PROTEIN"/>
    <property type="match status" value="1"/>
</dbReference>
<sequence length="141" mass="15608">MAHWLMKSEPDEYGWDDLVRDGRTEWTGVRNHAAAKNLRAMTCGDRAFFYHSACAVPAIAGIMEVSREWRADGEDGKWASVEVNPVAPLPRAVPLKKLKEEAALRDMATLKQGRLSVSPVSEAEWTHICALAAMGDAKEQT</sequence>
<feature type="domain" description="EVE" evidence="1">
    <location>
        <begin position="2"/>
        <end position="130"/>
    </location>
</feature>
<reference evidence="2 3" key="1">
    <citation type="submission" date="2021-07" db="EMBL/GenBank/DDBJ databases">
        <title>Stakelama flava sp. nov., a novel endophytic bacterium isolated from branch of Kandelia candel.</title>
        <authorList>
            <person name="Tuo L."/>
        </authorList>
    </citation>
    <scope>NUCLEOTIDE SEQUENCE [LARGE SCALE GENOMIC DNA]</scope>
    <source>
        <strain evidence="2 3">CBK3Z-3</strain>
    </source>
</reference>
<protein>
    <submittedName>
        <fullName evidence="2">EVE domain-containing protein</fullName>
    </submittedName>
</protein>
<evidence type="ECO:0000313" key="2">
    <source>
        <dbReference type="EMBL" id="MBW4331165.1"/>
    </source>
</evidence>
<proteinExistence type="predicted"/>
<organism evidence="2 3">
    <name type="scientific">Stakelama flava</name>
    <dbReference type="NCBI Taxonomy" id="2860338"/>
    <lineage>
        <taxon>Bacteria</taxon>
        <taxon>Pseudomonadati</taxon>
        <taxon>Pseudomonadota</taxon>
        <taxon>Alphaproteobacteria</taxon>
        <taxon>Sphingomonadales</taxon>
        <taxon>Sphingomonadaceae</taxon>
        <taxon>Stakelama</taxon>
    </lineage>
</organism>
<evidence type="ECO:0000259" key="1">
    <source>
        <dbReference type="Pfam" id="PF01878"/>
    </source>
</evidence>
<dbReference type="InterPro" id="IPR002740">
    <property type="entry name" value="EVE_domain"/>
</dbReference>
<keyword evidence="3" id="KW-1185">Reference proteome</keyword>
<dbReference type="PANTHER" id="PTHR14087">
    <property type="entry name" value="THYMOCYTE NUCLEAR PROTEIN 1"/>
    <property type="match status" value="1"/>
</dbReference>
<gene>
    <name evidence="2" type="ORF">KY084_09810</name>
</gene>
<comment type="caution">
    <text evidence="2">The sequence shown here is derived from an EMBL/GenBank/DDBJ whole genome shotgun (WGS) entry which is preliminary data.</text>
</comment>
<dbReference type="Pfam" id="PF01878">
    <property type="entry name" value="EVE"/>
    <property type="match status" value="1"/>
</dbReference>
<dbReference type="EMBL" id="JAHWZX010000008">
    <property type="protein sequence ID" value="MBW4331165.1"/>
    <property type="molecule type" value="Genomic_DNA"/>
</dbReference>
<name>A0ABS6XLV8_9SPHN</name>
<dbReference type="CDD" id="cd21133">
    <property type="entry name" value="EVE"/>
    <property type="match status" value="1"/>
</dbReference>